<feature type="region of interest" description="Disordered" evidence="2">
    <location>
        <begin position="417"/>
        <end position="445"/>
    </location>
</feature>
<protein>
    <submittedName>
        <fullName evidence="3">Uncharacterized protein</fullName>
    </submittedName>
</protein>
<dbReference type="CDD" id="cd19756">
    <property type="entry name" value="Bbox2"/>
    <property type="match status" value="1"/>
</dbReference>
<dbReference type="EMBL" id="JAODUO010001346">
    <property type="protein sequence ID" value="KAK2165860.1"/>
    <property type="molecule type" value="Genomic_DNA"/>
</dbReference>
<dbReference type="Gene3D" id="3.30.160.60">
    <property type="entry name" value="Classic Zinc Finger"/>
    <property type="match status" value="1"/>
</dbReference>
<proteinExistence type="predicted"/>
<reference evidence="3" key="1">
    <citation type="journal article" date="2023" name="Mol. Biol. Evol.">
        <title>Third-Generation Sequencing Reveals the Adaptive Role of the Epigenome in Three Deep-Sea Polychaetes.</title>
        <authorList>
            <person name="Perez M."/>
            <person name="Aroh O."/>
            <person name="Sun Y."/>
            <person name="Lan Y."/>
            <person name="Juniper S.K."/>
            <person name="Young C.R."/>
            <person name="Angers B."/>
            <person name="Qian P.Y."/>
        </authorList>
    </citation>
    <scope>NUCLEOTIDE SEQUENCE</scope>
    <source>
        <strain evidence="3">R07B-5</strain>
    </source>
</reference>
<dbReference type="PANTHER" id="PTHR25462">
    <property type="entry name" value="BONUS, ISOFORM C-RELATED"/>
    <property type="match status" value="1"/>
</dbReference>
<keyword evidence="1" id="KW-0175">Coiled coil</keyword>
<feature type="coiled-coil region" evidence="1">
    <location>
        <begin position="41"/>
        <end position="111"/>
    </location>
</feature>
<dbReference type="SUPFAM" id="SSF57845">
    <property type="entry name" value="B-box zinc-binding domain"/>
    <property type="match status" value="1"/>
</dbReference>
<dbReference type="SUPFAM" id="SSF52047">
    <property type="entry name" value="RNI-like"/>
    <property type="match status" value="1"/>
</dbReference>
<comment type="caution">
    <text evidence="3">The sequence shown here is derived from an EMBL/GenBank/DDBJ whole genome shotgun (WGS) entry which is preliminary data.</text>
</comment>
<dbReference type="AlphaFoldDB" id="A0AAD9K7G8"/>
<gene>
    <name evidence="3" type="ORF">NP493_1347g00016</name>
</gene>
<evidence type="ECO:0000313" key="3">
    <source>
        <dbReference type="EMBL" id="KAK2165860.1"/>
    </source>
</evidence>
<accession>A0AAD9K7G8</accession>
<dbReference type="Gene3D" id="3.80.10.10">
    <property type="entry name" value="Ribonuclease Inhibitor"/>
    <property type="match status" value="1"/>
</dbReference>
<evidence type="ECO:0000256" key="1">
    <source>
        <dbReference type="SAM" id="Coils"/>
    </source>
</evidence>
<dbReference type="InterPro" id="IPR047153">
    <property type="entry name" value="TRIM45/56/19-like"/>
</dbReference>
<dbReference type="InterPro" id="IPR032675">
    <property type="entry name" value="LRR_dom_sf"/>
</dbReference>
<keyword evidence="4" id="KW-1185">Reference proteome</keyword>
<evidence type="ECO:0000256" key="2">
    <source>
        <dbReference type="SAM" id="MobiDB-lite"/>
    </source>
</evidence>
<dbReference type="PANTHER" id="PTHR25462:SF296">
    <property type="entry name" value="MEIOTIC P26, ISOFORM F"/>
    <property type="match status" value="1"/>
</dbReference>
<sequence>MENERVYFCLTCQTVTCTSCVIDEDGGHDVTEADELHKQNMNDVRNLLKSLDRKVKRQRDAKAKIRTTRDQIAKSYQRIEDTVKEKAAKMIKNIKKQEEDILRKLHQTRDQELEPLLEKLDTVEWYLANAQRFNSKTRCYKNCANWTKTDETTCSSDLTWKVKFLAGQTEPVVGRLEVVERRAADNSGASTADMISIVTAAARPVPGEETGGSNNPQGKRVLRVSSLIRGYGKPALWGHVCQHLVVDGVVDVRYVLTRAGLEDLSYVLTSCDVSQVSRLDLSGNNNVLKDVEAARLLAAAVRDNDNIREIDLGWCHLLDDGLKVIADGVSDNLTTFSLYLESPPEWMRRLESEFPGRFHKKVSPSRPFYHDKVAILSLDRDLVLVERLACASDPRGYGAQSLVLPVGPPMAHMSEVRSLTNSDPATTAEQAEEDTRSVPNGCEGG</sequence>
<organism evidence="3 4">
    <name type="scientific">Ridgeia piscesae</name>
    <name type="common">Tubeworm</name>
    <dbReference type="NCBI Taxonomy" id="27915"/>
    <lineage>
        <taxon>Eukaryota</taxon>
        <taxon>Metazoa</taxon>
        <taxon>Spiralia</taxon>
        <taxon>Lophotrochozoa</taxon>
        <taxon>Annelida</taxon>
        <taxon>Polychaeta</taxon>
        <taxon>Sedentaria</taxon>
        <taxon>Canalipalpata</taxon>
        <taxon>Sabellida</taxon>
        <taxon>Siboglinidae</taxon>
        <taxon>Ridgeia</taxon>
    </lineage>
</organism>
<evidence type="ECO:0000313" key="4">
    <source>
        <dbReference type="Proteomes" id="UP001209878"/>
    </source>
</evidence>
<feature type="compositionally biased region" description="Polar residues" evidence="2">
    <location>
        <begin position="417"/>
        <end position="429"/>
    </location>
</feature>
<name>A0AAD9K7G8_RIDPI</name>
<dbReference type="Proteomes" id="UP001209878">
    <property type="component" value="Unassembled WGS sequence"/>
</dbReference>